<dbReference type="SUPFAM" id="SSF50156">
    <property type="entry name" value="PDZ domain-like"/>
    <property type="match status" value="1"/>
</dbReference>
<keyword evidence="9" id="KW-1185">Reference proteome</keyword>
<evidence type="ECO:0000256" key="1">
    <source>
        <dbReference type="ARBA" id="ARBA00004141"/>
    </source>
</evidence>
<dbReference type="InterPro" id="IPR043203">
    <property type="entry name" value="VGCC_Ca_Na"/>
</dbReference>
<protein>
    <recommendedName>
        <fullName evidence="6">Ion transport domain-containing protein</fullName>
    </recommendedName>
</protein>
<comment type="subcellular location">
    <subcellularLocation>
        <location evidence="1">Membrane</location>
        <topology evidence="1">Multi-pass membrane protein</topology>
    </subcellularLocation>
</comment>
<reference evidence="8" key="3">
    <citation type="submission" date="2015-06" db="UniProtKB">
        <authorList>
            <consortium name="EnsemblProtists"/>
        </authorList>
    </citation>
    <scope>IDENTIFICATION</scope>
</reference>
<feature type="transmembrane region" description="Helical" evidence="5">
    <location>
        <begin position="1529"/>
        <end position="1550"/>
    </location>
</feature>
<dbReference type="KEGG" id="gtt:GUITHDRAFT_141128"/>
<feature type="transmembrane region" description="Helical" evidence="5">
    <location>
        <begin position="817"/>
        <end position="842"/>
    </location>
</feature>
<dbReference type="Gene3D" id="1.10.287.70">
    <property type="match status" value="3"/>
</dbReference>
<feature type="transmembrane region" description="Helical" evidence="5">
    <location>
        <begin position="659"/>
        <end position="681"/>
    </location>
</feature>
<dbReference type="OMA" id="DAREDHQ"/>
<feature type="transmembrane region" description="Helical" evidence="5">
    <location>
        <begin position="1258"/>
        <end position="1286"/>
    </location>
</feature>
<keyword evidence="4 5" id="KW-0472">Membrane</keyword>
<feature type="transmembrane region" description="Helical" evidence="5">
    <location>
        <begin position="1500"/>
        <end position="1517"/>
    </location>
</feature>
<gene>
    <name evidence="7" type="ORF">GUITHDRAFT_141128</name>
</gene>
<dbReference type="Proteomes" id="UP000011087">
    <property type="component" value="Unassembled WGS sequence"/>
</dbReference>
<dbReference type="InterPro" id="IPR027359">
    <property type="entry name" value="Volt_channel_dom_sf"/>
</dbReference>
<feature type="domain" description="Ion transport" evidence="6">
    <location>
        <begin position="127"/>
        <end position="282"/>
    </location>
</feature>
<dbReference type="InterPro" id="IPR036034">
    <property type="entry name" value="PDZ_sf"/>
</dbReference>
<dbReference type="HOGENOM" id="CLU_000540_5_3_1"/>
<accession>L1J2W6</accession>
<organism evidence="7">
    <name type="scientific">Guillardia theta (strain CCMP2712)</name>
    <name type="common">Cryptophyte</name>
    <dbReference type="NCBI Taxonomy" id="905079"/>
    <lineage>
        <taxon>Eukaryota</taxon>
        <taxon>Cryptophyceae</taxon>
        <taxon>Pyrenomonadales</taxon>
        <taxon>Geminigeraceae</taxon>
        <taxon>Guillardia</taxon>
    </lineage>
</organism>
<reference evidence="7 9" key="1">
    <citation type="journal article" date="2012" name="Nature">
        <title>Algal genomes reveal evolutionary mosaicism and the fate of nucleomorphs.</title>
        <authorList>
            <consortium name="DOE Joint Genome Institute"/>
            <person name="Curtis B.A."/>
            <person name="Tanifuji G."/>
            <person name="Burki F."/>
            <person name="Gruber A."/>
            <person name="Irimia M."/>
            <person name="Maruyama S."/>
            <person name="Arias M.C."/>
            <person name="Ball S.G."/>
            <person name="Gile G.H."/>
            <person name="Hirakawa Y."/>
            <person name="Hopkins J.F."/>
            <person name="Kuo A."/>
            <person name="Rensing S.A."/>
            <person name="Schmutz J."/>
            <person name="Symeonidi A."/>
            <person name="Elias M."/>
            <person name="Eveleigh R.J."/>
            <person name="Herman E.K."/>
            <person name="Klute M.J."/>
            <person name="Nakayama T."/>
            <person name="Obornik M."/>
            <person name="Reyes-Prieto A."/>
            <person name="Armbrust E.V."/>
            <person name="Aves S.J."/>
            <person name="Beiko R.G."/>
            <person name="Coutinho P."/>
            <person name="Dacks J.B."/>
            <person name="Durnford D.G."/>
            <person name="Fast N.M."/>
            <person name="Green B.R."/>
            <person name="Grisdale C.J."/>
            <person name="Hempel F."/>
            <person name="Henrissat B."/>
            <person name="Hoppner M.P."/>
            <person name="Ishida K."/>
            <person name="Kim E."/>
            <person name="Koreny L."/>
            <person name="Kroth P.G."/>
            <person name="Liu Y."/>
            <person name="Malik S.B."/>
            <person name="Maier U.G."/>
            <person name="McRose D."/>
            <person name="Mock T."/>
            <person name="Neilson J.A."/>
            <person name="Onodera N.T."/>
            <person name="Poole A.M."/>
            <person name="Pritham E.J."/>
            <person name="Richards T.A."/>
            <person name="Rocap G."/>
            <person name="Roy S.W."/>
            <person name="Sarai C."/>
            <person name="Schaack S."/>
            <person name="Shirato S."/>
            <person name="Slamovits C.H."/>
            <person name="Spencer D.F."/>
            <person name="Suzuki S."/>
            <person name="Worden A.Z."/>
            <person name="Zauner S."/>
            <person name="Barry K."/>
            <person name="Bell C."/>
            <person name="Bharti A.K."/>
            <person name="Crow J.A."/>
            <person name="Grimwood J."/>
            <person name="Kramer R."/>
            <person name="Lindquist E."/>
            <person name="Lucas S."/>
            <person name="Salamov A."/>
            <person name="McFadden G.I."/>
            <person name="Lane C.E."/>
            <person name="Keeling P.J."/>
            <person name="Gray M.W."/>
            <person name="Grigoriev I.V."/>
            <person name="Archibald J.M."/>
        </authorList>
    </citation>
    <scope>NUCLEOTIDE SEQUENCE</scope>
    <source>
        <strain evidence="7 9">CCMP2712</strain>
    </source>
</reference>
<evidence type="ECO:0000256" key="4">
    <source>
        <dbReference type="ARBA" id="ARBA00023136"/>
    </source>
</evidence>
<dbReference type="GO" id="GO:0001518">
    <property type="term" value="C:voltage-gated sodium channel complex"/>
    <property type="evidence" value="ECO:0007669"/>
    <property type="project" value="TreeGrafter"/>
</dbReference>
<feature type="transmembrane region" description="Helical" evidence="5">
    <location>
        <begin position="203"/>
        <end position="226"/>
    </location>
</feature>
<dbReference type="PaxDb" id="55529-EKX42435"/>
<feature type="transmembrane region" description="Helical" evidence="5">
    <location>
        <begin position="247"/>
        <end position="280"/>
    </location>
</feature>
<dbReference type="SUPFAM" id="SSF81324">
    <property type="entry name" value="Voltage-gated potassium channels"/>
    <property type="match status" value="4"/>
</dbReference>
<evidence type="ECO:0000256" key="2">
    <source>
        <dbReference type="ARBA" id="ARBA00022692"/>
    </source>
</evidence>
<sequence>MLSGEGDNVQDDFDYISKVRHQLKRRKSEIKVNPTLPSPNELEKFHAGLIADVVIEHHVKLKEQELGLRKASQVVHEKRRKRLDEDGAVHRTWAPDPVRFRGKSLFLFSISHPLRYASIYILQHGLEQVMLILILINAVILACFDPHDTTDYRPISARRNVLRAINQILSICFGFECLIKIVAQGLLLGPTSFLSDGWGWMDLVIVVLGLMQDFLSISWLRSMAVLRASRMLRPLRAINKVPQLKLLVSFLLQVVPTLNTVLFLCTFIFFIFAIVGVQVFQGWVSIMRSVSETSSGFVFFFFLALIQNKRHLGRDVIKANSKILLYLGSNQAIEATAFETNYCRGGIINFEGDRRTSCRDELEAGRNSYEKREIMKGDSIIQIDNTDIVPLDLHAVYQLMVGRRGSRVTLTIRRTKTRRIASTPRAGSQENRTITEEVDHVIPLVRDLLPQMFEEEQYQKELIRQEKDEDEFWEKAKSVLEPYSGRQKEYVPFRERLRRTAISDTLSDIMSVIIVINISCLGFYHELDSPIGNLWVSSGKTRSYWLFRASLEGLNVLFLCTYVIEMAIKIAGLGIFGYIKVPQNLFDGFIVCIGAYEFPTGLSLIFCYLQNQDGSVCNASSTTLSVLRAFRLVRLVKFLRKFPQFQRQVGRIAEMLRPVATMVVLIMLFLFIYTILGMNLFGAKMWYRPTWQDIELGEWVYVDIPGDDLPSLLPGRPGIVQSIDRAQHPRLPYRVRIVSSFTTFGYETEEVWAGIRNDDVFTVLPWDNSAAISFAIPRENFDTFQSALLTVFQILTQTNWQNIMYSACSINGGPSALYFYALIFVGNYVLMNVFLGIVIVGFGDNKGQLAIIERDNRELAMQRFKSSRILEKNVIKALSKHLCNFPGPNCMLGGVSMWSLLQFREKKVATFNVKTISAGSEIVYDYDYVQIPMAVRDAAKLLLGSMNFQFLGNEPLPTATDIQRIILDLRTVRVLSRKRNKLGKILKSKAQSSRVLPALIVNVKNTNTSSFFIAVEYLFKFWERVEATEEKQMIRGMESNLAMTEEQMNDNMQLILEGADLTIAEQARKNVGDPFHSDIAMQLLHPDGSTRCQGVVGRRTQCPNKLDCMEHREVNVRFLSGYQSLKLISRGNTSVAMARDGENLAKMMRTGLQSSLENHSQDDVPYSVCGCITWNNPIRTFAGNVVNNPLTEKFIVTLILIDCMALATERPFRSNLEETITTWLHISVTLFFVFEASFKVLWYGLKKYSRNPWNRVDMIVVLGGITEILMQLIILTSSAVAAIRIIRIVKGLRALRPLRILAQTTGLRILLSTLAGAWKPIISAALVSVAVFLVIAILGMQVLSGNMHFCSDPMIWTKEACNGTDPGGASRVWQKDSLNFDWIGDGLIYVYVLASQDNWPVLMRQGIDSTGPTTGPRKDNISWFAVYYIFVIVIGGFFLISASIGVFVQAFSVASVAMESLQPPPRKPSRAALPYVFDPPSSFVRSRLYSIYTSMPFEKFLLLCIVGNIVIMSFESFHDSAYSVNIQTGFNMFFMFTFGIEAFVALISVYPRQYFTNFMNSFDMFVVLVSFASFAFESQFSSGTTVNPRMLRVVRVFRLFRTLRTLRILRSAKGLTVILDVLKRSVILIVNLLLLLVLVFYSCGVVGVAFFSHMCTDAYRTNDVVHRCDLLASDSLLSSVSNFQNLGLGMIQLFELSTRDMWSDVMWKYNLRITSARNPNALDEAVRALQSYKQTSVYTLKQEYLQAARNALPQCQTYDELKKLQDDGLLVCESTPCLETCGNIASLIFFPFFVAVASFILMNLVTAVLMRELVKGENVIQKKWKRNANGKSSMHRILSNKIKDLTQKQYITMEQFEDLAYQLANIFISPPDPGQVEEFENRLMDIEKKAQIAQGGPSDETLLVFCIVLKRKLKYLKSLQQKTPGLPLRELSFYRWMIY</sequence>
<evidence type="ECO:0000313" key="8">
    <source>
        <dbReference type="EnsemblProtists" id="EKX42435"/>
    </source>
</evidence>
<reference evidence="9" key="2">
    <citation type="submission" date="2012-11" db="EMBL/GenBank/DDBJ databases">
        <authorList>
            <person name="Kuo A."/>
            <person name="Curtis B.A."/>
            <person name="Tanifuji G."/>
            <person name="Burki F."/>
            <person name="Gruber A."/>
            <person name="Irimia M."/>
            <person name="Maruyama S."/>
            <person name="Arias M.C."/>
            <person name="Ball S.G."/>
            <person name="Gile G.H."/>
            <person name="Hirakawa Y."/>
            <person name="Hopkins J.F."/>
            <person name="Rensing S.A."/>
            <person name="Schmutz J."/>
            <person name="Symeonidi A."/>
            <person name="Elias M."/>
            <person name="Eveleigh R.J."/>
            <person name="Herman E.K."/>
            <person name="Klute M.J."/>
            <person name="Nakayama T."/>
            <person name="Obornik M."/>
            <person name="Reyes-Prieto A."/>
            <person name="Armbrust E.V."/>
            <person name="Aves S.J."/>
            <person name="Beiko R.G."/>
            <person name="Coutinho P."/>
            <person name="Dacks J.B."/>
            <person name="Durnford D.G."/>
            <person name="Fast N.M."/>
            <person name="Green B.R."/>
            <person name="Grisdale C."/>
            <person name="Hempe F."/>
            <person name="Henrissat B."/>
            <person name="Hoppner M.P."/>
            <person name="Ishida K.-I."/>
            <person name="Kim E."/>
            <person name="Koreny L."/>
            <person name="Kroth P.G."/>
            <person name="Liu Y."/>
            <person name="Malik S.-B."/>
            <person name="Maier U.G."/>
            <person name="McRose D."/>
            <person name="Mock T."/>
            <person name="Neilson J.A."/>
            <person name="Onodera N.T."/>
            <person name="Poole A.M."/>
            <person name="Pritham E.J."/>
            <person name="Richards T.A."/>
            <person name="Rocap G."/>
            <person name="Roy S.W."/>
            <person name="Sarai C."/>
            <person name="Schaack S."/>
            <person name="Shirato S."/>
            <person name="Slamovits C.H."/>
            <person name="Spencer D.F."/>
            <person name="Suzuki S."/>
            <person name="Worden A.Z."/>
            <person name="Zauner S."/>
            <person name="Barry K."/>
            <person name="Bell C."/>
            <person name="Bharti A.K."/>
            <person name="Crow J.A."/>
            <person name="Grimwood J."/>
            <person name="Kramer R."/>
            <person name="Lindquist E."/>
            <person name="Lucas S."/>
            <person name="Salamov A."/>
            <person name="McFadden G.I."/>
            <person name="Lane C.E."/>
            <person name="Keeling P.J."/>
            <person name="Gray M.W."/>
            <person name="Grigoriev I.V."/>
            <person name="Archibald J.M."/>
        </authorList>
    </citation>
    <scope>NUCLEOTIDE SEQUENCE</scope>
    <source>
        <strain evidence="9">CCMP2712</strain>
    </source>
</reference>
<feature type="domain" description="Ion transport" evidence="6">
    <location>
        <begin position="1190"/>
        <end position="1453"/>
    </location>
</feature>
<dbReference type="EnsemblProtists" id="EKX42435">
    <property type="protein sequence ID" value="EKX42435"/>
    <property type="gene ID" value="GUITHDRAFT_141128"/>
</dbReference>
<dbReference type="EMBL" id="JH993016">
    <property type="protein sequence ID" value="EKX42435.1"/>
    <property type="molecule type" value="Genomic_DNA"/>
</dbReference>
<feature type="transmembrane region" description="Helical" evidence="5">
    <location>
        <begin position="164"/>
        <end position="183"/>
    </location>
</feature>
<dbReference type="eggNOG" id="KOG2302">
    <property type="taxonomic scope" value="Eukaryota"/>
</dbReference>
<feature type="transmembrane region" description="Helical" evidence="5">
    <location>
        <begin position="1626"/>
        <end position="1651"/>
    </location>
</feature>
<evidence type="ECO:0000313" key="9">
    <source>
        <dbReference type="Proteomes" id="UP000011087"/>
    </source>
</evidence>
<feature type="transmembrane region" description="Helical" evidence="5">
    <location>
        <begin position="1324"/>
        <end position="1344"/>
    </location>
</feature>
<dbReference type="eggNOG" id="KOG2301">
    <property type="taxonomic scope" value="Eukaryota"/>
</dbReference>
<dbReference type="GO" id="GO:0005248">
    <property type="term" value="F:voltage-gated sodium channel activity"/>
    <property type="evidence" value="ECO:0007669"/>
    <property type="project" value="TreeGrafter"/>
</dbReference>
<evidence type="ECO:0000256" key="3">
    <source>
        <dbReference type="ARBA" id="ARBA00022989"/>
    </source>
</evidence>
<dbReference type="PANTHER" id="PTHR10037">
    <property type="entry name" value="VOLTAGE-GATED CATION CHANNEL CALCIUM AND SODIUM"/>
    <property type="match status" value="1"/>
</dbReference>
<feature type="transmembrane region" description="Helical" evidence="5">
    <location>
        <begin position="1220"/>
        <end position="1238"/>
    </location>
</feature>
<dbReference type="Gene3D" id="1.20.120.350">
    <property type="entry name" value="Voltage-gated potassium channels. Chain C"/>
    <property type="match status" value="4"/>
</dbReference>
<feature type="transmembrane region" description="Helical" evidence="5">
    <location>
        <begin position="1784"/>
        <end position="1805"/>
    </location>
</feature>
<keyword evidence="3 5" id="KW-1133">Transmembrane helix</keyword>
<feature type="transmembrane region" description="Helical" evidence="5">
    <location>
        <begin position="1425"/>
        <end position="1451"/>
    </location>
</feature>
<evidence type="ECO:0000259" key="6">
    <source>
        <dbReference type="Pfam" id="PF00520"/>
    </source>
</evidence>
<name>L1J2W6_GUITC</name>
<evidence type="ECO:0000256" key="5">
    <source>
        <dbReference type="SAM" id="Phobius"/>
    </source>
</evidence>
<keyword evidence="2 5" id="KW-0812">Transmembrane</keyword>
<proteinExistence type="predicted"/>
<dbReference type="Pfam" id="PF00520">
    <property type="entry name" value="Ion_trans"/>
    <property type="match status" value="4"/>
</dbReference>
<dbReference type="GeneID" id="17299214"/>
<feature type="transmembrane region" description="Helical" evidence="5">
    <location>
        <begin position="1562"/>
        <end position="1580"/>
    </location>
</feature>
<feature type="transmembrane region" description="Helical" evidence="5">
    <location>
        <begin position="128"/>
        <end position="144"/>
    </location>
</feature>
<dbReference type="InterPro" id="IPR005821">
    <property type="entry name" value="Ion_trans_dom"/>
</dbReference>
<feature type="domain" description="Ion transport" evidence="6">
    <location>
        <begin position="510"/>
        <end position="844"/>
    </location>
</feature>
<dbReference type="RefSeq" id="XP_005829415.1">
    <property type="nucleotide sequence ID" value="XM_005829358.1"/>
</dbReference>
<dbReference type="OrthoDB" id="416585at2759"/>
<dbReference type="PANTHER" id="PTHR10037:SF62">
    <property type="entry name" value="SODIUM CHANNEL PROTEIN 60E"/>
    <property type="match status" value="1"/>
</dbReference>
<evidence type="ECO:0000313" key="7">
    <source>
        <dbReference type="EMBL" id="EKX42435.1"/>
    </source>
</evidence>
<feature type="transmembrane region" description="Helical" evidence="5">
    <location>
        <begin position="286"/>
        <end position="306"/>
    </location>
</feature>
<feature type="domain" description="Ion transport" evidence="6">
    <location>
        <begin position="1496"/>
        <end position="1813"/>
    </location>
</feature>